<comment type="caution">
    <text evidence="2">The sequence shown here is derived from an EMBL/GenBank/DDBJ whole genome shotgun (WGS) entry which is preliminary data.</text>
</comment>
<feature type="region of interest" description="Disordered" evidence="1">
    <location>
        <begin position="43"/>
        <end position="64"/>
    </location>
</feature>
<dbReference type="CTD" id="36340970"/>
<dbReference type="KEGG" id="egl:EGR_05255"/>
<dbReference type="EMBL" id="APAU02000037">
    <property type="protein sequence ID" value="EUB59929.1"/>
    <property type="molecule type" value="Genomic_DNA"/>
</dbReference>
<proteinExistence type="predicted"/>
<gene>
    <name evidence="2" type="ORF">EGR_05255</name>
</gene>
<accession>W6V1Y9</accession>
<keyword evidence="3" id="KW-1185">Reference proteome</keyword>
<organism evidence="2 3">
    <name type="scientific">Echinococcus granulosus</name>
    <name type="common">Hydatid tapeworm</name>
    <dbReference type="NCBI Taxonomy" id="6210"/>
    <lineage>
        <taxon>Eukaryota</taxon>
        <taxon>Metazoa</taxon>
        <taxon>Spiralia</taxon>
        <taxon>Lophotrochozoa</taxon>
        <taxon>Platyhelminthes</taxon>
        <taxon>Cestoda</taxon>
        <taxon>Eucestoda</taxon>
        <taxon>Cyclophyllidea</taxon>
        <taxon>Taeniidae</taxon>
        <taxon>Echinococcus</taxon>
        <taxon>Echinococcus granulosus group</taxon>
    </lineage>
</organism>
<dbReference type="RefSeq" id="XP_024351125.1">
    <property type="nucleotide sequence ID" value="XM_024494504.1"/>
</dbReference>
<sequence>MSYRNFGPQQLACPLDHCKSLKLLGGSYTQSKFIPTLREQFNGGHGRSGVHLSGDTGSRSDAYSEMKSAVPTPDCLLSSPYTVSNFSIHVLG</sequence>
<dbReference type="GeneID" id="36340970"/>
<reference evidence="2 3" key="1">
    <citation type="journal article" date="2013" name="Nat. Genet.">
        <title>The genome of the hydatid tapeworm Echinococcus granulosus.</title>
        <authorList>
            <person name="Zheng H."/>
            <person name="Zhang W."/>
            <person name="Zhang L."/>
            <person name="Zhang Z."/>
            <person name="Li J."/>
            <person name="Lu G."/>
            <person name="Zhu Y."/>
            <person name="Wang Y."/>
            <person name="Huang Y."/>
            <person name="Liu J."/>
            <person name="Kang H."/>
            <person name="Chen J."/>
            <person name="Wang L."/>
            <person name="Chen A."/>
            <person name="Yu S."/>
            <person name="Gao Z."/>
            <person name="Jin L."/>
            <person name="Gu W."/>
            <person name="Wang Z."/>
            <person name="Zhao L."/>
            <person name="Shi B."/>
            <person name="Wen H."/>
            <person name="Lin R."/>
            <person name="Jones M.K."/>
            <person name="Brejova B."/>
            <person name="Vinar T."/>
            <person name="Zhao G."/>
            <person name="McManus D.P."/>
            <person name="Chen Z."/>
            <person name="Zhou Y."/>
            <person name="Wang S."/>
        </authorList>
    </citation>
    <scope>NUCLEOTIDE SEQUENCE [LARGE SCALE GENOMIC DNA]</scope>
</reference>
<evidence type="ECO:0000256" key="1">
    <source>
        <dbReference type="SAM" id="MobiDB-lite"/>
    </source>
</evidence>
<dbReference type="AlphaFoldDB" id="W6V1Y9"/>
<protein>
    <submittedName>
        <fullName evidence="2">Uncharacterized protein</fullName>
    </submittedName>
</protein>
<evidence type="ECO:0000313" key="2">
    <source>
        <dbReference type="EMBL" id="EUB59929.1"/>
    </source>
</evidence>
<name>W6V1Y9_ECHGR</name>
<evidence type="ECO:0000313" key="3">
    <source>
        <dbReference type="Proteomes" id="UP000019149"/>
    </source>
</evidence>
<dbReference type="Proteomes" id="UP000019149">
    <property type="component" value="Unassembled WGS sequence"/>
</dbReference>